<dbReference type="PANTHER" id="PTHR47591:SF1">
    <property type="entry name" value="ZINC FINGER PROTEIN ZAT2-RELATED"/>
    <property type="match status" value="1"/>
</dbReference>
<dbReference type="Gene3D" id="3.30.160.60">
    <property type="entry name" value="Classic Zinc Finger"/>
    <property type="match status" value="1"/>
</dbReference>
<keyword evidence="5" id="KW-1185">Reference proteome</keyword>
<dbReference type="GO" id="GO:0008270">
    <property type="term" value="F:zinc ion binding"/>
    <property type="evidence" value="ECO:0007669"/>
    <property type="project" value="UniProtKB-KW"/>
</dbReference>
<dbReference type="InterPro" id="IPR013087">
    <property type="entry name" value="Znf_C2H2_type"/>
</dbReference>
<protein>
    <recommendedName>
        <fullName evidence="3">C2H2-type domain-containing protein</fullName>
    </recommendedName>
</protein>
<feature type="region of interest" description="Disordered" evidence="2">
    <location>
        <begin position="120"/>
        <end position="139"/>
    </location>
</feature>
<proteinExistence type="predicted"/>
<organism evidence="4 5">
    <name type="scientific">Hibiscus trionum</name>
    <name type="common">Flower of an hour</name>
    <dbReference type="NCBI Taxonomy" id="183268"/>
    <lineage>
        <taxon>Eukaryota</taxon>
        <taxon>Viridiplantae</taxon>
        <taxon>Streptophyta</taxon>
        <taxon>Embryophyta</taxon>
        <taxon>Tracheophyta</taxon>
        <taxon>Spermatophyta</taxon>
        <taxon>Magnoliopsida</taxon>
        <taxon>eudicotyledons</taxon>
        <taxon>Gunneridae</taxon>
        <taxon>Pentapetalae</taxon>
        <taxon>rosids</taxon>
        <taxon>malvids</taxon>
        <taxon>Malvales</taxon>
        <taxon>Malvaceae</taxon>
        <taxon>Malvoideae</taxon>
        <taxon>Hibiscus</taxon>
    </lineage>
</organism>
<evidence type="ECO:0000256" key="1">
    <source>
        <dbReference type="PROSITE-ProRule" id="PRU00042"/>
    </source>
</evidence>
<evidence type="ECO:0000313" key="4">
    <source>
        <dbReference type="EMBL" id="GMI94582.1"/>
    </source>
</evidence>
<dbReference type="PANTHER" id="PTHR47591">
    <property type="entry name" value="ZINC FINGER PROTEIN ZAT2-RELATED"/>
    <property type="match status" value="1"/>
</dbReference>
<feature type="domain" description="C2H2-type" evidence="3">
    <location>
        <begin position="30"/>
        <end position="57"/>
    </location>
</feature>
<dbReference type="InterPro" id="IPR036236">
    <property type="entry name" value="Znf_C2H2_sf"/>
</dbReference>
<accession>A0A9W7IG79</accession>
<dbReference type="Pfam" id="PF13912">
    <property type="entry name" value="zf-C2H2_6"/>
    <property type="match status" value="2"/>
</dbReference>
<keyword evidence="1" id="KW-0862">Zinc</keyword>
<dbReference type="PROSITE" id="PS00028">
    <property type="entry name" value="ZINC_FINGER_C2H2_1"/>
    <property type="match status" value="1"/>
</dbReference>
<evidence type="ECO:0000256" key="2">
    <source>
        <dbReference type="SAM" id="MobiDB-lite"/>
    </source>
</evidence>
<comment type="caution">
    <text evidence="4">The sequence shown here is derived from an EMBL/GenBank/DDBJ whole genome shotgun (WGS) entry which is preliminary data.</text>
</comment>
<dbReference type="SMART" id="SM00355">
    <property type="entry name" value="ZnF_C2H2"/>
    <property type="match status" value="2"/>
</dbReference>
<keyword evidence="1" id="KW-0479">Metal-binding</keyword>
<dbReference type="SUPFAM" id="SSF57667">
    <property type="entry name" value="beta-beta-alpha zinc fingers"/>
    <property type="match status" value="1"/>
</dbReference>
<dbReference type="PROSITE" id="PS50157">
    <property type="entry name" value="ZINC_FINGER_C2H2_2"/>
    <property type="match status" value="1"/>
</dbReference>
<dbReference type="EMBL" id="BSYR01000026">
    <property type="protein sequence ID" value="GMI94582.1"/>
    <property type="molecule type" value="Genomic_DNA"/>
</dbReference>
<dbReference type="Proteomes" id="UP001165190">
    <property type="component" value="Unassembled WGS sequence"/>
</dbReference>
<dbReference type="OrthoDB" id="6077919at2759"/>
<name>A0A9W7IG79_HIBTR</name>
<reference evidence="4" key="1">
    <citation type="submission" date="2023-05" db="EMBL/GenBank/DDBJ databases">
        <title>Genome and transcriptome analyses reveal genes involved in the formation of fine ridges on petal epidermal cells in Hibiscus trionum.</title>
        <authorList>
            <person name="Koshimizu S."/>
            <person name="Masuda S."/>
            <person name="Ishii T."/>
            <person name="Shirasu K."/>
            <person name="Hoshino A."/>
            <person name="Arita M."/>
        </authorList>
    </citation>
    <scope>NUCLEOTIDE SEQUENCE</scope>
    <source>
        <strain evidence="4">Hamamatsu line</strain>
    </source>
</reference>
<sequence>MENESETSGSRPSKPVRILKLKITKRCNQHVCPVCSKGFDSGKALGGHIRIHMKGNNNNNGRHRRISKPKKRISTKRSDEAVDLRALNDEEDDEVVSCCVGNKEFKSMKSLFGHMRNHPERSWRGIRPPPSDKNSCCSSVSEDGEAMEVHQLSFQSQENSEEEEVLEAAYCLMKMARGDSIDPGQSSFGCQGNFSPTDNPPIHETRKTMVKSADAEIIENSTCSDQFHKLPRKLVEEGFYPKNPSGQFEARAPETLEGQHLYSELVFRGRAGGATEGNHQVCSHKILDVDLNEPYMPLDHEGIWIT</sequence>
<keyword evidence="1" id="KW-0863">Zinc-finger</keyword>
<evidence type="ECO:0000259" key="3">
    <source>
        <dbReference type="PROSITE" id="PS50157"/>
    </source>
</evidence>
<evidence type="ECO:0000313" key="5">
    <source>
        <dbReference type="Proteomes" id="UP001165190"/>
    </source>
</evidence>
<dbReference type="AlphaFoldDB" id="A0A9W7IG79"/>
<gene>
    <name evidence="4" type="ORF">HRI_003127500</name>
</gene>